<dbReference type="Gramene" id="PVH35039">
    <property type="protein sequence ID" value="PVH35039"/>
    <property type="gene ID" value="PAHAL_7G092500"/>
</dbReference>
<dbReference type="Proteomes" id="UP000243499">
    <property type="component" value="Chromosome 7"/>
</dbReference>
<evidence type="ECO:0000313" key="1">
    <source>
        <dbReference type="EMBL" id="PVH35039.1"/>
    </source>
</evidence>
<gene>
    <name evidence="1" type="ORF">PAHAL_7G092500</name>
</gene>
<dbReference type="EMBL" id="CM008052">
    <property type="protein sequence ID" value="PVH35039.1"/>
    <property type="molecule type" value="Genomic_DNA"/>
</dbReference>
<name>A0A2T8IBJ1_9POAL</name>
<sequence>MSRTIHEKPLCACRLCKEAVPRAPAVPHQSPPHPTPPPLPTARLANKPPLPSLALALSPTKLWRKNSPLLTKITISSPEYVGGPAEERCRQASPPPRPLLPRRRLTRKLFPSFFFLISSTSRINSTRSTPTLSYAKRRPFAHALLIAEELASPLLFRSFIFNQAL</sequence>
<proteinExistence type="predicted"/>
<organism evidence="1">
    <name type="scientific">Panicum hallii</name>
    <dbReference type="NCBI Taxonomy" id="206008"/>
    <lineage>
        <taxon>Eukaryota</taxon>
        <taxon>Viridiplantae</taxon>
        <taxon>Streptophyta</taxon>
        <taxon>Embryophyta</taxon>
        <taxon>Tracheophyta</taxon>
        <taxon>Spermatophyta</taxon>
        <taxon>Magnoliopsida</taxon>
        <taxon>Liliopsida</taxon>
        <taxon>Poales</taxon>
        <taxon>Poaceae</taxon>
        <taxon>PACMAD clade</taxon>
        <taxon>Panicoideae</taxon>
        <taxon>Panicodae</taxon>
        <taxon>Paniceae</taxon>
        <taxon>Panicinae</taxon>
        <taxon>Panicum</taxon>
        <taxon>Panicum sect. Panicum</taxon>
    </lineage>
</organism>
<protein>
    <submittedName>
        <fullName evidence="1">Uncharacterized protein</fullName>
    </submittedName>
</protein>
<dbReference type="AlphaFoldDB" id="A0A2T8IBJ1"/>
<reference evidence="1" key="1">
    <citation type="submission" date="2018-04" db="EMBL/GenBank/DDBJ databases">
        <title>WGS assembly of Panicum hallii.</title>
        <authorList>
            <person name="Lovell J."/>
            <person name="Jenkins J."/>
            <person name="Lowry D."/>
            <person name="Mamidi S."/>
            <person name="Sreedasyam A."/>
            <person name="Weng X."/>
            <person name="Barry K."/>
            <person name="Bonette J."/>
            <person name="Campitelli B."/>
            <person name="Daum C."/>
            <person name="Gordon S."/>
            <person name="Gould B."/>
            <person name="Lipzen A."/>
            <person name="Macqueen A."/>
            <person name="Palacio-Mejia J."/>
            <person name="Plott C."/>
            <person name="Shakirov E."/>
            <person name="Shu S."/>
            <person name="Yoshinaga Y."/>
            <person name="Zane M."/>
            <person name="Rokhsar D."/>
            <person name="Grimwood J."/>
            <person name="Schmutz J."/>
            <person name="Juenger T."/>
        </authorList>
    </citation>
    <scope>NUCLEOTIDE SEQUENCE [LARGE SCALE GENOMIC DNA]</scope>
    <source>
        <strain evidence="1">FIL2</strain>
    </source>
</reference>
<accession>A0A2T8IBJ1</accession>